<evidence type="ECO:0000313" key="8">
    <source>
        <dbReference type="Proteomes" id="UP000649739"/>
    </source>
</evidence>
<feature type="transmembrane region" description="Helical" evidence="6">
    <location>
        <begin position="144"/>
        <end position="165"/>
    </location>
</feature>
<dbReference type="Proteomes" id="UP000649739">
    <property type="component" value="Unassembled WGS sequence"/>
</dbReference>
<dbReference type="RefSeq" id="WP_189167940.1">
    <property type="nucleotide sequence ID" value="NZ_BMQB01000001.1"/>
</dbReference>
<feature type="transmembrane region" description="Helical" evidence="6">
    <location>
        <begin position="171"/>
        <end position="192"/>
    </location>
</feature>
<dbReference type="EMBL" id="BMQB01000001">
    <property type="protein sequence ID" value="GGJ74302.1"/>
    <property type="molecule type" value="Genomic_DNA"/>
</dbReference>
<dbReference type="InterPro" id="IPR019109">
    <property type="entry name" value="MamF_MmsF"/>
</dbReference>
<gene>
    <name evidence="7" type="ORF">GCM10010123_00380</name>
</gene>
<dbReference type="AlphaFoldDB" id="A0A8J3F709"/>
<evidence type="ECO:0000313" key="7">
    <source>
        <dbReference type="EMBL" id="GGJ74302.1"/>
    </source>
</evidence>
<feature type="compositionally biased region" description="Pro residues" evidence="5">
    <location>
        <begin position="1"/>
        <end position="10"/>
    </location>
</feature>
<reference evidence="7" key="2">
    <citation type="submission" date="2020-09" db="EMBL/GenBank/DDBJ databases">
        <authorList>
            <person name="Sun Q."/>
            <person name="Ohkuma M."/>
        </authorList>
    </citation>
    <scope>NUCLEOTIDE SEQUENCE</scope>
    <source>
        <strain evidence="7">JCM 3090</strain>
    </source>
</reference>
<keyword evidence="4 6" id="KW-0472">Membrane</keyword>
<keyword evidence="3 6" id="KW-1133">Transmembrane helix</keyword>
<evidence type="ECO:0000256" key="4">
    <source>
        <dbReference type="ARBA" id="ARBA00023136"/>
    </source>
</evidence>
<evidence type="ECO:0000256" key="3">
    <source>
        <dbReference type="ARBA" id="ARBA00022989"/>
    </source>
</evidence>
<evidence type="ECO:0000256" key="2">
    <source>
        <dbReference type="ARBA" id="ARBA00022692"/>
    </source>
</evidence>
<feature type="compositionally biased region" description="Pro residues" evidence="5">
    <location>
        <begin position="19"/>
        <end position="67"/>
    </location>
</feature>
<accession>A0A8J3F709</accession>
<reference evidence="7" key="1">
    <citation type="journal article" date="2014" name="Int. J. Syst. Evol. Microbiol.">
        <title>Complete genome sequence of Corynebacterium casei LMG S-19264T (=DSM 44701T), isolated from a smear-ripened cheese.</title>
        <authorList>
            <consortium name="US DOE Joint Genome Institute (JGI-PGF)"/>
            <person name="Walter F."/>
            <person name="Albersmeier A."/>
            <person name="Kalinowski J."/>
            <person name="Ruckert C."/>
        </authorList>
    </citation>
    <scope>NUCLEOTIDE SEQUENCE</scope>
    <source>
        <strain evidence="7">JCM 3090</strain>
    </source>
</reference>
<proteinExistence type="predicted"/>
<name>A0A8J3F709_9ACTN</name>
<feature type="compositionally biased region" description="Low complexity" evidence="5">
    <location>
        <begin position="68"/>
        <end position="81"/>
    </location>
</feature>
<evidence type="ECO:0000256" key="1">
    <source>
        <dbReference type="ARBA" id="ARBA00004141"/>
    </source>
</evidence>
<organism evidence="7 8">
    <name type="scientific">Pilimelia anulata</name>
    <dbReference type="NCBI Taxonomy" id="53371"/>
    <lineage>
        <taxon>Bacteria</taxon>
        <taxon>Bacillati</taxon>
        <taxon>Actinomycetota</taxon>
        <taxon>Actinomycetes</taxon>
        <taxon>Micromonosporales</taxon>
        <taxon>Micromonosporaceae</taxon>
        <taxon>Pilimelia</taxon>
    </lineage>
</organism>
<feature type="region of interest" description="Disordered" evidence="5">
    <location>
        <begin position="1"/>
        <end position="95"/>
    </location>
</feature>
<keyword evidence="8" id="KW-1185">Reference proteome</keyword>
<evidence type="ECO:0008006" key="9">
    <source>
        <dbReference type="Google" id="ProtNLM"/>
    </source>
</evidence>
<evidence type="ECO:0000256" key="5">
    <source>
        <dbReference type="SAM" id="MobiDB-lite"/>
    </source>
</evidence>
<comment type="subcellular location">
    <subcellularLocation>
        <location evidence="1">Membrane</location>
        <topology evidence="1">Multi-pass membrane protein</topology>
    </subcellularLocation>
</comment>
<evidence type="ECO:0000256" key="6">
    <source>
        <dbReference type="SAM" id="Phobius"/>
    </source>
</evidence>
<protein>
    <recommendedName>
        <fullName evidence="9">DUF4870 domain-containing protein</fullName>
    </recommendedName>
</protein>
<comment type="caution">
    <text evidence="7">The sequence shown here is derived from an EMBL/GenBank/DDBJ whole genome shotgun (WGS) entry which is preliminary data.</text>
</comment>
<dbReference type="Pfam" id="PF09685">
    <property type="entry name" value="MamF_MmsF"/>
    <property type="match status" value="1"/>
</dbReference>
<keyword evidence="2 6" id="KW-0812">Transmembrane</keyword>
<feature type="transmembrane region" description="Helical" evidence="6">
    <location>
        <begin position="108"/>
        <end position="132"/>
    </location>
</feature>
<sequence length="210" mass="21041">MTEPPRPPGDQPEGNPYDPTAPPPAYPPPGAAPGPPPASPPPGPPGPYADGPPPPPPAGPPAYPAPPGGYQSSGSYPPDGTTYGGGYPSGPSGATDGEDRTWVLVAHFGGAGAAFLTGGGFGWVAPLVAMLGRGAQSPVVRQHAVNALNFQITWAIATVAAYVLAVCSFGILFFVPIITVAVAVILGIIAGVKANEGTLYAYPATIRMIK</sequence>